<dbReference type="EMBL" id="BMWH01000012">
    <property type="protein sequence ID" value="GGZ92331.1"/>
    <property type="molecule type" value="Genomic_DNA"/>
</dbReference>
<proteinExistence type="predicted"/>
<dbReference type="Proteomes" id="UP000623010">
    <property type="component" value="Unassembled WGS sequence"/>
</dbReference>
<reference evidence="1" key="1">
    <citation type="journal article" date="2014" name="Int. J. Syst. Evol. Microbiol.">
        <title>Complete genome sequence of Corynebacterium casei LMG S-19264T (=DSM 44701T), isolated from a smear-ripened cheese.</title>
        <authorList>
            <consortium name="US DOE Joint Genome Institute (JGI-PGF)"/>
            <person name="Walter F."/>
            <person name="Albersmeier A."/>
            <person name="Kalinowski J."/>
            <person name="Ruckert C."/>
        </authorList>
    </citation>
    <scope>NUCLEOTIDE SEQUENCE</scope>
    <source>
        <strain evidence="1">JCM 5016</strain>
    </source>
</reference>
<dbReference type="AlphaFoldDB" id="A0A918RAX4"/>
<gene>
    <name evidence="1" type="ORF">GCM10010389_33710</name>
</gene>
<sequence length="149" mass="16443">MIEQLKYELRRRTVEMAGTPGRTTATCDKDSVAAAKGAKVTCTVTYEGIKVTWPVTIQDPSFGGLMLSYKAEPSTGILTEKGAIADFWANQHDSGTDLRCDDMPEVKTVPLGKKTGYRCTYLAKDDIDDKPIWVTQNLIVRDNGPHFVV</sequence>
<organism evidence="1 2">
    <name type="scientific">Streptomyces echinoruber</name>
    <dbReference type="NCBI Taxonomy" id="68898"/>
    <lineage>
        <taxon>Bacteria</taxon>
        <taxon>Bacillati</taxon>
        <taxon>Actinomycetota</taxon>
        <taxon>Actinomycetes</taxon>
        <taxon>Kitasatosporales</taxon>
        <taxon>Streptomycetaceae</taxon>
        <taxon>Streptomyces</taxon>
    </lineage>
</organism>
<name>A0A918RAX4_9ACTN</name>
<keyword evidence="2" id="KW-1185">Reference proteome</keyword>
<protein>
    <recommendedName>
        <fullName evidence="3">DUF4333 domain-containing protein</fullName>
    </recommendedName>
</protein>
<comment type="caution">
    <text evidence="1">The sequence shown here is derived from an EMBL/GenBank/DDBJ whole genome shotgun (WGS) entry which is preliminary data.</text>
</comment>
<reference evidence="1" key="2">
    <citation type="submission" date="2020-09" db="EMBL/GenBank/DDBJ databases">
        <authorList>
            <person name="Sun Q."/>
            <person name="Ohkuma M."/>
        </authorList>
    </citation>
    <scope>NUCLEOTIDE SEQUENCE</scope>
    <source>
        <strain evidence="1">JCM 5016</strain>
    </source>
</reference>
<evidence type="ECO:0008006" key="3">
    <source>
        <dbReference type="Google" id="ProtNLM"/>
    </source>
</evidence>
<evidence type="ECO:0000313" key="1">
    <source>
        <dbReference type="EMBL" id="GGZ92331.1"/>
    </source>
</evidence>
<evidence type="ECO:0000313" key="2">
    <source>
        <dbReference type="Proteomes" id="UP000623010"/>
    </source>
</evidence>
<accession>A0A918RAX4</accession>